<proteinExistence type="predicted"/>
<name>A0ACB9PRU4_BAUVA</name>
<organism evidence="1 2">
    <name type="scientific">Bauhinia variegata</name>
    <name type="common">Purple orchid tree</name>
    <name type="synonym">Phanera variegata</name>
    <dbReference type="NCBI Taxonomy" id="167791"/>
    <lineage>
        <taxon>Eukaryota</taxon>
        <taxon>Viridiplantae</taxon>
        <taxon>Streptophyta</taxon>
        <taxon>Embryophyta</taxon>
        <taxon>Tracheophyta</taxon>
        <taxon>Spermatophyta</taxon>
        <taxon>Magnoliopsida</taxon>
        <taxon>eudicotyledons</taxon>
        <taxon>Gunneridae</taxon>
        <taxon>Pentapetalae</taxon>
        <taxon>rosids</taxon>
        <taxon>fabids</taxon>
        <taxon>Fabales</taxon>
        <taxon>Fabaceae</taxon>
        <taxon>Cercidoideae</taxon>
        <taxon>Cercideae</taxon>
        <taxon>Bauhiniinae</taxon>
        <taxon>Bauhinia</taxon>
    </lineage>
</organism>
<evidence type="ECO:0000313" key="1">
    <source>
        <dbReference type="EMBL" id="KAI4351505.1"/>
    </source>
</evidence>
<evidence type="ECO:0000313" key="2">
    <source>
        <dbReference type="Proteomes" id="UP000828941"/>
    </source>
</evidence>
<keyword evidence="2" id="KW-1185">Reference proteome</keyword>
<reference evidence="1 2" key="1">
    <citation type="journal article" date="2022" name="DNA Res.">
        <title>Chromosomal-level genome assembly of the orchid tree Bauhinia variegata (Leguminosae; Cercidoideae) supports the allotetraploid origin hypothesis of Bauhinia.</title>
        <authorList>
            <person name="Zhong Y."/>
            <person name="Chen Y."/>
            <person name="Zheng D."/>
            <person name="Pang J."/>
            <person name="Liu Y."/>
            <person name="Luo S."/>
            <person name="Meng S."/>
            <person name="Qian L."/>
            <person name="Wei D."/>
            <person name="Dai S."/>
            <person name="Zhou R."/>
        </authorList>
    </citation>
    <scope>NUCLEOTIDE SEQUENCE [LARGE SCALE GENOMIC DNA]</scope>
    <source>
        <strain evidence="1">BV-YZ2020</strain>
    </source>
</reference>
<sequence length="310" mass="34029">MSHPRVFITLGRTGQVVERGGAVSNSGKVRNGTGPRPGSKRSIGDTSGRYPDVYLVSTKRPRPDDRRLSGNDLRWKLWRRRSAKQNLLGEGKKIHLHKKLSKSGLPSASSNNSLQLRPEAKESFLSRPNPSAQNACHVDQVEYTGNLKSSWILNGLGTKSSDTLLKTSRRLAPQRNRGGQQLAPDVAKSFMANDAFNVSKPVAFPHVAVNSNVENAMPVTQLAPMGGIVVKRSQVVGEPLTVSGLLHSLGLGKYEITFRAEEVDMMALKQMGEKDLKDMGIPMGPRKKILLALFPRSKLQQQPPQGRNMK</sequence>
<gene>
    <name evidence="1" type="ORF">L6164_005871</name>
</gene>
<dbReference type="Proteomes" id="UP000828941">
    <property type="component" value="Chromosome 3"/>
</dbReference>
<comment type="caution">
    <text evidence="1">The sequence shown here is derived from an EMBL/GenBank/DDBJ whole genome shotgun (WGS) entry which is preliminary data.</text>
</comment>
<accession>A0ACB9PRU4</accession>
<dbReference type="EMBL" id="CM039428">
    <property type="protein sequence ID" value="KAI4351505.1"/>
    <property type="molecule type" value="Genomic_DNA"/>
</dbReference>
<protein>
    <submittedName>
        <fullName evidence="1">Uncharacterized protein</fullName>
    </submittedName>
</protein>